<dbReference type="Gene3D" id="3.90.245.10">
    <property type="entry name" value="Ribonucleoside hydrolase-like"/>
    <property type="match status" value="1"/>
</dbReference>
<dbReference type="GO" id="GO:0008477">
    <property type="term" value="F:purine nucleosidase activity"/>
    <property type="evidence" value="ECO:0007669"/>
    <property type="project" value="TreeGrafter"/>
</dbReference>
<evidence type="ECO:0000256" key="2">
    <source>
        <dbReference type="ARBA" id="ARBA00022801"/>
    </source>
</evidence>
<dbReference type="CDD" id="cd02651">
    <property type="entry name" value="nuc_hydro_IU_UC_XIUA"/>
    <property type="match status" value="1"/>
</dbReference>
<dbReference type="EMBL" id="JACEFI010000011">
    <property type="protein sequence ID" value="KAH0595816.1"/>
    <property type="molecule type" value="Genomic_DNA"/>
</dbReference>
<feature type="domain" description="Inosine/uridine-preferring nucleoside hydrolase" evidence="4">
    <location>
        <begin position="9"/>
        <end position="363"/>
    </location>
</feature>
<evidence type="ECO:0000256" key="1">
    <source>
        <dbReference type="ARBA" id="ARBA00009176"/>
    </source>
</evidence>
<dbReference type="InterPro" id="IPR001910">
    <property type="entry name" value="Inosine/uridine_hydrolase_dom"/>
</dbReference>
<evidence type="ECO:0000313" key="6">
    <source>
        <dbReference type="Proteomes" id="UP000764110"/>
    </source>
</evidence>
<sequence>MTVSSQIPVWLDCDPGHDDVFAILVAAYHPRINLLGVSSVFGNASLRQVPADHTTWNAASVLTAIGKEKQVPLYRGAAKALERPPVHAPEVHGESGLEGTFLLPKPECEPVEKDAVEAMFEALMAQPAETAWLVATGSLTNIGVLLRRYPQIISRIKGISIMGGSLGEGFSDAILGHADDKDRIGNIGFWAEFNILIDPEAAAEVFHNKEVAKKTTLVPLDLTHQVLATNDVRNMLLYGPGGNNEGKGKTTLRDMLVELLYFFAETYANVFGIAEGPPLHDPIAVAAVLIGTSDEIPFSEWHEKKSTHPKHNERFDVTIVTEGTFEEARAGTKQTGRTIAKALPAGEEGVRIPRSVDVARFWQEIEACISRADTVNKKNDKAFWTEYRS</sequence>
<dbReference type="GO" id="GO:0005829">
    <property type="term" value="C:cytosol"/>
    <property type="evidence" value="ECO:0007669"/>
    <property type="project" value="TreeGrafter"/>
</dbReference>
<evidence type="ECO:0000256" key="3">
    <source>
        <dbReference type="ARBA" id="ARBA00023295"/>
    </source>
</evidence>
<dbReference type="GO" id="GO:0006152">
    <property type="term" value="P:purine nucleoside catabolic process"/>
    <property type="evidence" value="ECO:0007669"/>
    <property type="project" value="TreeGrafter"/>
</dbReference>
<dbReference type="Pfam" id="PF01156">
    <property type="entry name" value="IU_nuc_hydro"/>
    <property type="match status" value="1"/>
</dbReference>
<evidence type="ECO:0000313" key="5">
    <source>
        <dbReference type="EMBL" id="KAH0595816.1"/>
    </source>
</evidence>
<comment type="similarity">
    <text evidence="1">Belongs to the IUNH family.</text>
</comment>
<reference evidence="5 6" key="1">
    <citation type="submission" date="2020-07" db="EMBL/GenBank/DDBJ databases">
        <title>Metarhizium humberi genome.</title>
        <authorList>
            <person name="Lysoe E."/>
        </authorList>
    </citation>
    <scope>NUCLEOTIDE SEQUENCE [LARGE SCALE GENOMIC DNA]</scope>
    <source>
        <strain evidence="5 6">ESALQ1638</strain>
    </source>
</reference>
<proteinExistence type="inferred from homology"/>
<name>A0A9P8S5P2_9HYPO</name>
<evidence type="ECO:0000259" key="4">
    <source>
        <dbReference type="Pfam" id="PF01156"/>
    </source>
</evidence>
<dbReference type="Proteomes" id="UP000764110">
    <property type="component" value="Unassembled WGS sequence"/>
</dbReference>
<protein>
    <recommendedName>
        <fullName evidence="4">Inosine/uridine-preferring nucleoside hydrolase domain-containing protein</fullName>
    </recommendedName>
</protein>
<accession>A0A9P8S5P2</accession>
<dbReference type="PANTHER" id="PTHR12304:SF4">
    <property type="entry name" value="URIDINE NUCLEOSIDASE"/>
    <property type="match status" value="1"/>
</dbReference>
<dbReference type="SUPFAM" id="SSF53590">
    <property type="entry name" value="Nucleoside hydrolase"/>
    <property type="match status" value="1"/>
</dbReference>
<dbReference type="PANTHER" id="PTHR12304">
    <property type="entry name" value="INOSINE-URIDINE PREFERRING NUCLEOSIDE HYDROLASE"/>
    <property type="match status" value="1"/>
</dbReference>
<keyword evidence="3" id="KW-0326">Glycosidase</keyword>
<comment type="caution">
    <text evidence="5">The sequence shown here is derived from an EMBL/GenBank/DDBJ whole genome shotgun (WGS) entry which is preliminary data.</text>
</comment>
<keyword evidence="2" id="KW-0378">Hydrolase</keyword>
<dbReference type="InterPro" id="IPR036452">
    <property type="entry name" value="Ribo_hydro-like"/>
</dbReference>
<dbReference type="InterPro" id="IPR023186">
    <property type="entry name" value="IUNH"/>
</dbReference>
<keyword evidence="6" id="KW-1185">Reference proteome</keyword>
<gene>
    <name evidence="5" type="ORF">MHUMG1_06364</name>
</gene>
<dbReference type="AlphaFoldDB" id="A0A9P8S5P2"/>
<organism evidence="5 6">
    <name type="scientific">Metarhizium humberi</name>
    <dbReference type="NCBI Taxonomy" id="2596975"/>
    <lineage>
        <taxon>Eukaryota</taxon>
        <taxon>Fungi</taxon>
        <taxon>Dikarya</taxon>
        <taxon>Ascomycota</taxon>
        <taxon>Pezizomycotina</taxon>
        <taxon>Sordariomycetes</taxon>
        <taxon>Hypocreomycetidae</taxon>
        <taxon>Hypocreales</taxon>
        <taxon>Clavicipitaceae</taxon>
        <taxon>Metarhizium</taxon>
    </lineage>
</organism>